<comment type="caution">
    <text evidence="2">The sequence shown here is derived from an EMBL/GenBank/DDBJ whole genome shotgun (WGS) entry which is preliminary data.</text>
</comment>
<sequence length="138" mass="15892">MGKIISDEIKDLLKPFFIDLDLDEIVLIDGVSIFAGLILKLFDASAITFGKRIYLSKSLNQNDPSAILLIAHELAHVEQYKKNGMILFLLRYIGEFIRNLIIYKSFIIAYQRISFEEEAYNKEDEISNAIIRYENIGL</sequence>
<evidence type="ECO:0000259" key="1">
    <source>
        <dbReference type="Pfam" id="PF13699"/>
    </source>
</evidence>
<evidence type="ECO:0000313" key="2">
    <source>
        <dbReference type="EMBL" id="RZN64127.1"/>
    </source>
</evidence>
<dbReference type="Proteomes" id="UP000317158">
    <property type="component" value="Unassembled WGS sequence"/>
</dbReference>
<dbReference type="AlphaFoldDB" id="A0A520KRT4"/>
<evidence type="ECO:0000313" key="3">
    <source>
        <dbReference type="Proteomes" id="UP000317158"/>
    </source>
</evidence>
<organism evidence="2 3">
    <name type="scientific">Methanoliparum thermophilum</name>
    <dbReference type="NCBI Taxonomy" id="2491083"/>
    <lineage>
        <taxon>Archaea</taxon>
        <taxon>Methanobacteriati</taxon>
        <taxon>Methanobacteriota</taxon>
        <taxon>Candidatus Methanoliparia</taxon>
        <taxon>Candidatus Methanoliparales</taxon>
        <taxon>Candidatus Methanoliparaceae</taxon>
        <taxon>Candidatus Methanoliparum</taxon>
    </lineage>
</organism>
<dbReference type="Pfam" id="PF13699">
    <property type="entry name" value="eCIS_core"/>
    <property type="match status" value="1"/>
</dbReference>
<proteinExistence type="predicted"/>
<name>A0A520KRT4_METT2</name>
<gene>
    <name evidence="2" type="ORF">EF806_05790</name>
</gene>
<feature type="domain" description="eCIS core" evidence="1">
    <location>
        <begin position="42"/>
        <end position="82"/>
    </location>
</feature>
<reference evidence="2 3" key="1">
    <citation type="journal article" date="2019" name="Nat. Microbiol.">
        <title>Wide diversity of methane and short-chain alkane metabolisms in uncultured archaea.</title>
        <authorList>
            <person name="Borrel G."/>
            <person name="Adam P.S."/>
            <person name="McKay L.J."/>
            <person name="Chen L.X."/>
            <person name="Sierra-Garcia I.N."/>
            <person name="Sieber C.M."/>
            <person name="Letourneur Q."/>
            <person name="Ghozlane A."/>
            <person name="Andersen G.L."/>
            <person name="Li W.J."/>
            <person name="Hallam S.J."/>
            <person name="Muyzer G."/>
            <person name="de Oliveira V.M."/>
            <person name="Inskeep W.P."/>
            <person name="Banfield J.F."/>
            <person name="Gribaldo S."/>
        </authorList>
    </citation>
    <scope>NUCLEOTIDE SEQUENCE [LARGE SCALE GENOMIC DNA]</scope>
    <source>
        <strain evidence="2">NM1a</strain>
    </source>
</reference>
<dbReference type="EMBL" id="RXIF01000010">
    <property type="protein sequence ID" value="RZN64127.1"/>
    <property type="molecule type" value="Genomic_DNA"/>
</dbReference>
<protein>
    <submittedName>
        <fullName evidence="2">DUF4157 domain-containing protein</fullName>
    </submittedName>
</protein>
<dbReference type="InterPro" id="IPR025295">
    <property type="entry name" value="eCIS_core_dom"/>
</dbReference>
<accession>A0A520KRT4</accession>